<dbReference type="SUPFAM" id="SSF90073">
    <property type="entry name" value="GCM domain"/>
    <property type="match status" value="1"/>
</dbReference>
<dbReference type="InterPro" id="IPR043021">
    <property type="entry name" value="GCM_small"/>
</dbReference>
<keyword evidence="3" id="KW-0238">DNA-binding</keyword>
<sequence>MIKNNKLLPQYHTPSPAPLKLRTEISWDINDVIIPIVNEFDEFDEWVDGHRRLVYSASNEDAKKHSSGWAMRNTNNHNINILKKSCLGVLYCSAKCKLANGSNINLRPAICDKARRKQQGRQCPNRNCSGRLEIQPCKGHCGYPVTHFWRRASNVIFFQAKGTHDHPKPEAKGSTEARRLFGNNRRIRNTSTTLTQRKTSRNNKYRSTNNHFMNPQHRLHELEEQRNTKNYCSIYERSHNVAPFAQEQENLEQSRLLPTEITPFMSSNVCLNTTTLTDNLNLNHMTAVSNVNRLENNFTMLENCAPSSAMTSSVSIYYSPSMQNQQLQNTIQKSKIMDLNSTSETQFYTPVYHEPRRFNENYDDTSSVTSSSGYNSDDYYYPCFVPCSASSTSLTLASNQRQELARSVAYFAAQTTEIYNTVFEPVSMQQIQLPNVSKDFHFDFIEEYQNMNSHEKNIENHQTQYQHATYESNTNSEFYYSGHDNAWNYCI</sequence>
<evidence type="ECO:0000259" key="6">
    <source>
        <dbReference type="PROSITE" id="PS50807"/>
    </source>
</evidence>
<gene>
    <name evidence="8" type="primary">LOC105223131</name>
</gene>
<dbReference type="InterPro" id="IPR039791">
    <property type="entry name" value="GCM"/>
</dbReference>
<dbReference type="RefSeq" id="XP_049318604.1">
    <property type="nucleotide sequence ID" value="XM_049462647.1"/>
</dbReference>
<evidence type="ECO:0000313" key="8">
    <source>
        <dbReference type="RefSeq" id="XP_049318604.1"/>
    </source>
</evidence>
<dbReference type="PANTHER" id="PTHR12414:SF8">
    <property type="entry name" value="TRANSCRIPTION FACTOR GLIAL CELLS MISSING-RELATED"/>
    <property type="match status" value="1"/>
</dbReference>
<keyword evidence="5" id="KW-0539">Nucleus</keyword>
<evidence type="ECO:0000256" key="4">
    <source>
        <dbReference type="ARBA" id="ARBA00023163"/>
    </source>
</evidence>
<dbReference type="InterPro" id="IPR003902">
    <property type="entry name" value="Tscrpt_reg_GCM"/>
</dbReference>
<reference evidence="7" key="1">
    <citation type="submission" date="2025-05" db="UniProtKB">
        <authorList>
            <consortium name="RefSeq"/>
        </authorList>
    </citation>
    <scope>NUCLEOTIDE SEQUENCE [LARGE SCALE GENOMIC DNA]</scope>
</reference>
<dbReference type="GeneID" id="105223131"/>
<evidence type="ECO:0000256" key="1">
    <source>
        <dbReference type="ARBA" id="ARBA00022473"/>
    </source>
</evidence>
<protein>
    <submittedName>
        <fullName evidence="8">Transcription factor glial cells missing</fullName>
    </submittedName>
</protein>
<evidence type="ECO:0000256" key="2">
    <source>
        <dbReference type="ARBA" id="ARBA00023015"/>
    </source>
</evidence>
<organism evidence="7 8">
    <name type="scientific">Bactrocera dorsalis</name>
    <name type="common">Oriental fruit fly</name>
    <name type="synonym">Dacus dorsalis</name>
    <dbReference type="NCBI Taxonomy" id="27457"/>
    <lineage>
        <taxon>Eukaryota</taxon>
        <taxon>Metazoa</taxon>
        <taxon>Ecdysozoa</taxon>
        <taxon>Arthropoda</taxon>
        <taxon>Hexapoda</taxon>
        <taxon>Insecta</taxon>
        <taxon>Pterygota</taxon>
        <taxon>Neoptera</taxon>
        <taxon>Endopterygota</taxon>
        <taxon>Diptera</taxon>
        <taxon>Brachycera</taxon>
        <taxon>Muscomorpha</taxon>
        <taxon>Tephritoidea</taxon>
        <taxon>Tephritidae</taxon>
        <taxon>Bactrocera</taxon>
        <taxon>Bactrocera</taxon>
    </lineage>
</organism>
<name>A0ABM3KAU1_BACDO</name>
<accession>A0ABM3KAU1</accession>
<dbReference type="PROSITE" id="PS50807">
    <property type="entry name" value="GCM"/>
    <property type="match status" value="1"/>
</dbReference>
<dbReference type="Proteomes" id="UP001652620">
    <property type="component" value="Chromosome 1"/>
</dbReference>
<keyword evidence="7" id="KW-1185">Reference proteome</keyword>
<dbReference type="Gene3D" id="3.30.70.3530">
    <property type="entry name" value="GCM motif"/>
    <property type="match status" value="1"/>
</dbReference>
<keyword evidence="2" id="KW-0805">Transcription regulation</keyword>
<proteinExistence type="predicted"/>
<keyword evidence="4" id="KW-0804">Transcription</keyword>
<dbReference type="Pfam" id="PF03615">
    <property type="entry name" value="GCM"/>
    <property type="match status" value="1"/>
</dbReference>
<dbReference type="InterPro" id="IPR043020">
    <property type="entry name" value="GCM_large"/>
</dbReference>
<dbReference type="PANTHER" id="PTHR12414">
    <property type="entry name" value="GLIAL CELLS MISSING RELATED/GLIDE"/>
    <property type="match status" value="1"/>
</dbReference>
<evidence type="ECO:0000313" key="7">
    <source>
        <dbReference type="Proteomes" id="UP001652620"/>
    </source>
</evidence>
<feature type="domain" description="GCM" evidence="6">
    <location>
        <begin position="25"/>
        <end position="181"/>
    </location>
</feature>
<evidence type="ECO:0000256" key="3">
    <source>
        <dbReference type="ARBA" id="ARBA00023125"/>
    </source>
</evidence>
<reference evidence="8" key="2">
    <citation type="submission" date="2025-08" db="UniProtKB">
        <authorList>
            <consortium name="RefSeq"/>
        </authorList>
    </citation>
    <scope>IDENTIFICATION</scope>
    <source>
        <tissue evidence="8">Adult</tissue>
    </source>
</reference>
<dbReference type="InterPro" id="IPR036115">
    <property type="entry name" value="GCM_dom_sf"/>
</dbReference>
<keyword evidence="1" id="KW-0217">Developmental protein</keyword>
<evidence type="ECO:0000256" key="5">
    <source>
        <dbReference type="ARBA" id="ARBA00023242"/>
    </source>
</evidence>
<dbReference type="Gene3D" id="2.20.25.670">
    <property type="entry name" value="GCM domain, large subdomain"/>
    <property type="match status" value="1"/>
</dbReference>